<evidence type="ECO:0000313" key="2">
    <source>
        <dbReference type="Proteomes" id="UP000316621"/>
    </source>
</evidence>
<proteinExistence type="predicted"/>
<dbReference type="AlphaFoldDB" id="A0A4Y7J713"/>
<dbReference type="Proteomes" id="UP000316621">
    <property type="component" value="Chromosome 3"/>
</dbReference>
<accession>A0A4Y7J713</accession>
<keyword evidence="2" id="KW-1185">Reference proteome</keyword>
<dbReference type="Gramene" id="RZC56256">
    <property type="protein sequence ID" value="RZC56256"/>
    <property type="gene ID" value="C5167_015103"/>
</dbReference>
<sequence>MHNSTRDMYYWITVWKIKMGNKNREDEIRFLMGEIKRLVSPWRQYSEAVFRSDTHNGNIISTKSSALLLRKGQNRFVIELLIMQ</sequence>
<reference evidence="1 2" key="1">
    <citation type="journal article" date="2018" name="Science">
        <title>The opium poppy genome and morphinan production.</title>
        <authorList>
            <person name="Guo L."/>
            <person name="Winzer T."/>
            <person name="Yang X."/>
            <person name="Li Y."/>
            <person name="Ning Z."/>
            <person name="He Z."/>
            <person name="Teodor R."/>
            <person name="Lu Y."/>
            <person name="Bowser T.A."/>
            <person name="Graham I.A."/>
            <person name="Ye K."/>
        </authorList>
    </citation>
    <scope>NUCLEOTIDE SEQUENCE [LARGE SCALE GENOMIC DNA]</scope>
    <source>
        <strain evidence="2">cv. HN1</strain>
        <tissue evidence="1">Leaves</tissue>
    </source>
</reference>
<protein>
    <submittedName>
        <fullName evidence="1">Uncharacterized protein</fullName>
    </submittedName>
</protein>
<evidence type="ECO:0000313" key="1">
    <source>
        <dbReference type="EMBL" id="RZC56256.1"/>
    </source>
</evidence>
<organism evidence="1 2">
    <name type="scientific">Papaver somniferum</name>
    <name type="common">Opium poppy</name>
    <dbReference type="NCBI Taxonomy" id="3469"/>
    <lineage>
        <taxon>Eukaryota</taxon>
        <taxon>Viridiplantae</taxon>
        <taxon>Streptophyta</taxon>
        <taxon>Embryophyta</taxon>
        <taxon>Tracheophyta</taxon>
        <taxon>Spermatophyta</taxon>
        <taxon>Magnoliopsida</taxon>
        <taxon>Ranunculales</taxon>
        <taxon>Papaveraceae</taxon>
        <taxon>Papaveroideae</taxon>
        <taxon>Papaver</taxon>
    </lineage>
</organism>
<name>A0A4Y7J713_PAPSO</name>
<dbReference type="EMBL" id="CM010717">
    <property type="protein sequence ID" value="RZC56256.1"/>
    <property type="molecule type" value="Genomic_DNA"/>
</dbReference>
<gene>
    <name evidence="1" type="ORF">C5167_015103</name>
</gene>